<gene>
    <name evidence="11" type="ORF">SmJEL517_g00902</name>
</gene>
<dbReference type="Pfam" id="PF13774">
    <property type="entry name" value="Longin"/>
    <property type="match status" value="1"/>
</dbReference>
<comment type="caution">
    <text evidence="11">The sequence shown here is derived from an EMBL/GenBank/DDBJ whole genome shotgun (WGS) entry which is preliminary data.</text>
</comment>
<dbReference type="AlphaFoldDB" id="A0A507CGF2"/>
<dbReference type="PANTHER" id="PTHR45806">
    <property type="entry name" value="SYNAPTOBREVIN HOMOLOG YKT6"/>
    <property type="match status" value="1"/>
</dbReference>
<dbReference type="SUPFAM" id="SSF64356">
    <property type="entry name" value="SNARE-like"/>
    <property type="match status" value="1"/>
</dbReference>
<keyword evidence="8" id="KW-0175">Coiled coil</keyword>
<dbReference type="GO" id="GO:0006888">
    <property type="term" value="P:endoplasmic reticulum to Golgi vesicle-mediated transport"/>
    <property type="evidence" value="ECO:0007669"/>
    <property type="project" value="TreeGrafter"/>
</dbReference>
<evidence type="ECO:0000256" key="7">
    <source>
        <dbReference type="ARBA" id="ARBA00046278"/>
    </source>
</evidence>
<sequence length="185" mass="20886">MKVYCLAVAHQSGAKATLLAADVKEFMGFFAITVSDRTEPGTRQKIQENNYVGHVYVRQDGLAAVIVTDAEYPQRVAFSALNRLIDEFSTKFPESRWGALNPSNTATVYPELKQHLDRFQDPQGADPFLRVQKELDETKIILNKTMEQLLQRGEKLDDLVAKSDQLSAQSKMFYKTAKKTNACCY</sequence>
<evidence type="ECO:0000256" key="1">
    <source>
        <dbReference type="ARBA" id="ARBA00008025"/>
    </source>
</evidence>
<dbReference type="GO" id="GO:0005484">
    <property type="term" value="F:SNAP receptor activity"/>
    <property type="evidence" value="ECO:0007669"/>
    <property type="project" value="TreeGrafter"/>
</dbReference>
<dbReference type="PROSITE" id="PS50859">
    <property type="entry name" value="LONGIN"/>
    <property type="match status" value="1"/>
</dbReference>
<evidence type="ECO:0000259" key="9">
    <source>
        <dbReference type="PROSITE" id="PS50859"/>
    </source>
</evidence>
<evidence type="ECO:0000256" key="5">
    <source>
        <dbReference type="ARBA" id="ARBA00023288"/>
    </source>
</evidence>
<dbReference type="CDD" id="cd14824">
    <property type="entry name" value="Longin"/>
    <property type="match status" value="1"/>
</dbReference>
<feature type="domain" description="Longin" evidence="9">
    <location>
        <begin position="22"/>
        <end position="113"/>
    </location>
</feature>
<comment type="similarity">
    <text evidence="1">Belongs to the synaptobrevin family.</text>
</comment>
<dbReference type="InterPro" id="IPR045848">
    <property type="entry name" value="R-SNARE_YKT6"/>
</dbReference>
<evidence type="ECO:0000256" key="6">
    <source>
        <dbReference type="ARBA" id="ARBA00023289"/>
    </source>
</evidence>
<dbReference type="Gene3D" id="3.30.450.50">
    <property type="entry name" value="Longin domain"/>
    <property type="match status" value="1"/>
</dbReference>
<evidence type="ECO:0000256" key="2">
    <source>
        <dbReference type="ARBA" id="ARBA00022481"/>
    </source>
</evidence>
<keyword evidence="6" id="KW-0636">Prenylation</keyword>
<dbReference type="PROSITE" id="PS50892">
    <property type="entry name" value="V_SNARE"/>
    <property type="match status" value="1"/>
</dbReference>
<dbReference type="Proteomes" id="UP000319731">
    <property type="component" value="Unassembled WGS sequence"/>
</dbReference>
<evidence type="ECO:0000256" key="3">
    <source>
        <dbReference type="ARBA" id="ARBA00023136"/>
    </source>
</evidence>
<organism evidence="11 12">
    <name type="scientific">Synchytrium microbalum</name>
    <dbReference type="NCBI Taxonomy" id="1806994"/>
    <lineage>
        <taxon>Eukaryota</taxon>
        <taxon>Fungi</taxon>
        <taxon>Fungi incertae sedis</taxon>
        <taxon>Chytridiomycota</taxon>
        <taxon>Chytridiomycota incertae sedis</taxon>
        <taxon>Chytridiomycetes</taxon>
        <taxon>Synchytriales</taxon>
        <taxon>Synchytriaceae</taxon>
        <taxon>Synchytrium</taxon>
    </lineage>
</organism>
<name>A0A507CGF2_9FUNG</name>
<dbReference type="CDD" id="cd15867">
    <property type="entry name" value="R-SNARE_YKT6"/>
    <property type="match status" value="1"/>
</dbReference>
<feature type="domain" description="V-SNARE coiled-coil homology" evidence="10">
    <location>
        <begin position="127"/>
        <end position="185"/>
    </location>
</feature>
<keyword evidence="12" id="KW-1185">Reference proteome</keyword>
<dbReference type="InterPro" id="IPR011012">
    <property type="entry name" value="Longin-like_dom_sf"/>
</dbReference>
<protein>
    <recommendedName>
        <fullName evidence="13">Longin domain-containing protein</fullName>
    </recommendedName>
</protein>
<comment type="subcellular location">
    <subcellularLocation>
        <location evidence="7">Endomembrane system</location>
        <topology evidence="7">Lipid-anchor</topology>
        <orientation evidence="7">Cytoplasmic side</orientation>
    </subcellularLocation>
</comment>
<keyword evidence="2" id="KW-0488">Methylation</keyword>
<evidence type="ECO:0000313" key="11">
    <source>
        <dbReference type="EMBL" id="TPX37106.1"/>
    </source>
</evidence>
<keyword evidence="4" id="KW-0564">Palmitate</keyword>
<dbReference type="GO" id="GO:0005794">
    <property type="term" value="C:Golgi apparatus"/>
    <property type="evidence" value="ECO:0007669"/>
    <property type="project" value="TreeGrafter"/>
</dbReference>
<proteinExistence type="inferred from homology"/>
<dbReference type="PANTHER" id="PTHR45806:SF1">
    <property type="entry name" value="SYNAPTOBREVIN HOMOLOG YKT6"/>
    <property type="match status" value="1"/>
</dbReference>
<evidence type="ECO:0000259" key="10">
    <source>
        <dbReference type="PROSITE" id="PS50892"/>
    </source>
</evidence>
<dbReference type="GeneID" id="42002127"/>
<dbReference type="STRING" id="1806994.A0A507CGF2"/>
<dbReference type="RefSeq" id="XP_031027176.1">
    <property type="nucleotide sequence ID" value="XM_031166830.1"/>
</dbReference>
<dbReference type="SMART" id="SM01270">
    <property type="entry name" value="Longin"/>
    <property type="match status" value="1"/>
</dbReference>
<keyword evidence="3" id="KW-0472">Membrane</keyword>
<dbReference type="EMBL" id="QEAO01000003">
    <property type="protein sequence ID" value="TPX37106.1"/>
    <property type="molecule type" value="Genomic_DNA"/>
</dbReference>
<evidence type="ECO:0000256" key="4">
    <source>
        <dbReference type="ARBA" id="ARBA00023139"/>
    </source>
</evidence>
<accession>A0A507CGF2</accession>
<dbReference type="SUPFAM" id="SSF58038">
    <property type="entry name" value="SNARE fusion complex"/>
    <property type="match status" value="1"/>
</dbReference>
<reference evidence="11 12" key="1">
    <citation type="journal article" date="2019" name="Sci. Rep.">
        <title>Comparative genomics of chytrid fungi reveal insights into the obligate biotrophic and pathogenic lifestyle of Synchytrium endobioticum.</title>
        <authorList>
            <person name="van de Vossenberg B.T.L.H."/>
            <person name="Warris S."/>
            <person name="Nguyen H.D.T."/>
            <person name="van Gent-Pelzer M.P.E."/>
            <person name="Joly D.L."/>
            <person name="van de Geest H.C."/>
            <person name="Bonants P.J.M."/>
            <person name="Smith D.S."/>
            <person name="Levesque C.A."/>
            <person name="van der Lee T.A.J."/>
        </authorList>
    </citation>
    <scope>NUCLEOTIDE SEQUENCE [LARGE SCALE GENOMIC DNA]</scope>
    <source>
        <strain evidence="11 12">JEL517</strain>
    </source>
</reference>
<dbReference type="InterPro" id="IPR042855">
    <property type="entry name" value="V_SNARE_CC"/>
</dbReference>
<dbReference type="OrthoDB" id="27923at2759"/>
<evidence type="ECO:0008006" key="13">
    <source>
        <dbReference type="Google" id="ProtNLM"/>
    </source>
</evidence>
<dbReference type="Pfam" id="PF00957">
    <property type="entry name" value="Synaptobrevin"/>
    <property type="match status" value="1"/>
</dbReference>
<dbReference type="Gene3D" id="1.20.5.110">
    <property type="match status" value="1"/>
</dbReference>
<keyword evidence="5" id="KW-0449">Lipoprotein</keyword>
<evidence type="ECO:0000256" key="8">
    <source>
        <dbReference type="PROSITE-ProRule" id="PRU00290"/>
    </source>
</evidence>
<evidence type="ECO:0000313" key="12">
    <source>
        <dbReference type="Proteomes" id="UP000319731"/>
    </source>
</evidence>
<dbReference type="InterPro" id="IPR010908">
    <property type="entry name" value="Longin_dom"/>
</dbReference>